<keyword evidence="1" id="KW-0393">Immunoglobulin domain</keyword>
<dbReference type="EMBL" id="NDHI03003729">
    <property type="protein sequence ID" value="PNJ04958.1"/>
    <property type="molecule type" value="Genomic_DNA"/>
</dbReference>
<organism evidence="3">
    <name type="scientific">Pongo abelii</name>
    <name type="common">Sumatran orangutan</name>
    <name type="synonym">Pongo pygmaeus abelii</name>
    <dbReference type="NCBI Taxonomy" id="9601"/>
    <lineage>
        <taxon>Eukaryota</taxon>
        <taxon>Metazoa</taxon>
        <taxon>Chordata</taxon>
        <taxon>Craniata</taxon>
        <taxon>Vertebrata</taxon>
        <taxon>Euteleostomi</taxon>
        <taxon>Mammalia</taxon>
        <taxon>Eutheria</taxon>
        <taxon>Euarchontoglires</taxon>
        <taxon>Primates</taxon>
        <taxon>Haplorrhini</taxon>
        <taxon>Catarrhini</taxon>
        <taxon>Hominidae</taxon>
        <taxon>Pongo</taxon>
    </lineage>
</organism>
<dbReference type="InterPro" id="IPR050199">
    <property type="entry name" value="IgHV"/>
</dbReference>
<protein>
    <submittedName>
        <fullName evidence="3">IGHV1-58 isoform 1</fullName>
    </submittedName>
</protein>
<evidence type="ECO:0000256" key="1">
    <source>
        <dbReference type="ARBA" id="ARBA00023319"/>
    </source>
</evidence>
<dbReference type="PANTHER" id="PTHR23266">
    <property type="entry name" value="IMMUNOGLOBULIN HEAVY CHAIN"/>
    <property type="match status" value="1"/>
</dbReference>
<evidence type="ECO:0000256" key="2">
    <source>
        <dbReference type="SAM" id="SignalP"/>
    </source>
</evidence>
<dbReference type="InterPro" id="IPR013783">
    <property type="entry name" value="Ig-like_fold"/>
</dbReference>
<dbReference type="AlphaFoldDB" id="A0A2J8R8X0"/>
<keyword evidence="2" id="KW-0732">Signal</keyword>
<feature type="non-terminal residue" evidence="3">
    <location>
        <position position="64"/>
    </location>
</feature>
<gene>
    <name evidence="3" type="ORF">CR201_G0052751</name>
</gene>
<feature type="chain" id="PRO_5014350093" evidence="2">
    <location>
        <begin position="20"/>
        <end position="64"/>
    </location>
</feature>
<dbReference type="InterPro" id="IPR036179">
    <property type="entry name" value="Ig-like_dom_sf"/>
</dbReference>
<feature type="signal peptide" evidence="2">
    <location>
        <begin position="1"/>
        <end position="19"/>
    </location>
</feature>
<sequence>MDCTWGILFLVAAATGVHSKVQLLQPGAEVKKPGSSVKVSCQASRHTFTKYFTQWVQQGPGQGH</sequence>
<name>A0A2J8R8X0_PONAB</name>
<proteinExistence type="predicted"/>
<reference evidence="3" key="1">
    <citation type="submission" date="2017-12" db="EMBL/GenBank/DDBJ databases">
        <title>High-resolution comparative analysis of great ape genomes.</title>
        <authorList>
            <person name="Pollen A."/>
            <person name="Hastie A."/>
            <person name="Hormozdiari F."/>
            <person name="Dougherty M."/>
            <person name="Liu R."/>
            <person name="Chaisson M."/>
            <person name="Hoppe E."/>
            <person name="Hill C."/>
            <person name="Pang A."/>
            <person name="Hillier L."/>
            <person name="Baker C."/>
            <person name="Armstrong J."/>
            <person name="Shendure J."/>
            <person name="Paten B."/>
            <person name="Wilson R."/>
            <person name="Chao H."/>
            <person name="Schneider V."/>
            <person name="Ventura M."/>
            <person name="Kronenberg Z."/>
            <person name="Murali S."/>
            <person name="Gordon D."/>
            <person name="Cantsilieris S."/>
            <person name="Munson K."/>
            <person name="Nelson B."/>
            <person name="Raja A."/>
            <person name="Underwood J."/>
            <person name="Diekhans M."/>
            <person name="Fiddes I."/>
            <person name="Haussler D."/>
            <person name="Eichler E."/>
        </authorList>
    </citation>
    <scope>NUCLEOTIDE SEQUENCE [LARGE SCALE GENOMIC DNA]</scope>
    <source>
        <strain evidence="3">Susie</strain>
    </source>
</reference>
<comment type="caution">
    <text evidence="3">The sequence shown here is derived from an EMBL/GenBank/DDBJ whole genome shotgun (WGS) entry which is preliminary data.</text>
</comment>
<accession>A0A2J8R8X0</accession>
<evidence type="ECO:0000313" key="3">
    <source>
        <dbReference type="EMBL" id="PNJ04958.1"/>
    </source>
</evidence>
<dbReference type="SUPFAM" id="SSF48726">
    <property type="entry name" value="Immunoglobulin"/>
    <property type="match status" value="1"/>
</dbReference>
<dbReference type="Gene3D" id="2.60.40.10">
    <property type="entry name" value="Immunoglobulins"/>
    <property type="match status" value="1"/>
</dbReference>